<evidence type="ECO:0000313" key="5">
    <source>
        <dbReference type="EMBL" id="SFV65001.1"/>
    </source>
</evidence>
<dbReference type="NCBIfam" id="NF000355">
    <property type="entry name" value="ribo_prot_ABC_F"/>
    <property type="match status" value="1"/>
</dbReference>
<dbReference type="InterPro" id="IPR051309">
    <property type="entry name" value="ABCF_ATPase"/>
</dbReference>
<evidence type="ECO:0000256" key="2">
    <source>
        <dbReference type="ARBA" id="ARBA00022840"/>
    </source>
</evidence>
<dbReference type="InterPro" id="IPR003593">
    <property type="entry name" value="AAA+_ATPase"/>
</dbReference>
<accession>A0A1W1CH43</accession>
<dbReference type="GO" id="GO:0005524">
    <property type="term" value="F:ATP binding"/>
    <property type="evidence" value="ECO:0007669"/>
    <property type="project" value="UniProtKB-KW"/>
</dbReference>
<keyword evidence="2" id="KW-0067">ATP-binding</keyword>
<proteinExistence type="predicted"/>
<name>A0A1W1CH43_9ZZZZ</name>
<dbReference type="PANTHER" id="PTHR42855">
    <property type="entry name" value="ABC TRANSPORTER ATP-BINDING SUBUNIT"/>
    <property type="match status" value="1"/>
</dbReference>
<dbReference type="Pfam" id="PF12848">
    <property type="entry name" value="ABC_tran_Xtn"/>
    <property type="match status" value="1"/>
</dbReference>
<dbReference type="Pfam" id="PF00005">
    <property type="entry name" value="ABC_tran"/>
    <property type="match status" value="2"/>
</dbReference>
<reference evidence="5" key="1">
    <citation type="submission" date="2016-10" db="EMBL/GenBank/DDBJ databases">
        <authorList>
            <person name="de Groot N.N."/>
        </authorList>
    </citation>
    <scope>NUCLEOTIDE SEQUENCE</scope>
</reference>
<dbReference type="Pfam" id="PF16326">
    <property type="entry name" value="ABC_tran_CTD"/>
    <property type="match status" value="1"/>
</dbReference>
<dbReference type="PANTHER" id="PTHR42855:SF1">
    <property type="entry name" value="ABC TRANSPORTER DOMAIN-CONTAINING PROTEIN"/>
    <property type="match status" value="1"/>
</dbReference>
<dbReference type="AlphaFoldDB" id="A0A1W1CH43"/>
<keyword evidence="3" id="KW-0175">Coiled coil</keyword>
<dbReference type="FunFam" id="3.40.50.300:FF:000011">
    <property type="entry name" value="Putative ABC transporter ATP-binding component"/>
    <property type="match status" value="1"/>
</dbReference>
<evidence type="ECO:0000259" key="4">
    <source>
        <dbReference type="PROSITE" id="PS50893"/>
    </source>
</evidence>
<feature type="domain" description="ABC transporter" evidence="4">
    <location>
        <begin position="334"/>
        <end position="551"/>
    </location>
</feature>
<dbReference type="Gene3D" id="3.40.50.300">
    <property type="entry name" value="P-loop containing nucleotide triphosphate hydrolases"/>
    <property type="match status" value="2"/>
</dbReference>
<gene>
    <name evidence="5" type="ORF">MNB_SV-14-1534</name>
</gene>
<dbReference type="PROSITE" id="PS00211">
    <property type="entry name" value="ABC_TRANSPORTER_1"/>
    <property type="match status" value="2"/>
</dbReference>
<dbReference type="EMBL" id="FPHN01000177">
    <property type="protein sequence ID" value="SFV65001.1"/>
    <property type="molecule type" value="Genomic_DNA"/>
</dbReference>
<evidence type="ECO:0000256" key="3">
    <source>
        <dbReference type="SAM" id="Coils"/>
    </source>
</evidence>
<dbReference type="GO" id="GO:0016887">
    <property type="term" value="F:ATP hydrolysis activity"/>
    <property type="evidence" value="ECO:0007669"/>
    <property type="project" value="InterPro"/>
</dbReference>
<sequence>MALVGLFNVSKNYDVKQLLQGVDFQLNEGERVAIVGQNGCGKSTLLKIISGEVTADEGTRVVDKSIIIDSLDQNPHFKDSLNVRDAIENELSDLKSAKQRYEELSNLISSDFENQKLLNEHAKITNYLDHHNAWNLDDKIERVLQEFKLKEYEYRNVNTLSGGEQRRVALASLILKKPDVLLLDEPTNHLDVYMVEFLEEILLKEKFTLLIISHDRHFINSIVTRIVEVENMNIVSYDGGYDNYLILKEERMKSMAKSHNTLLKFLKREEEWLSRGVRARLTRNQGRKARVFELREKAQKDPTLIRKMQIELEREKKSFNRGDEKGVSRKKMLFDIENLHYSIAGKNLIQGFTTRILQRDKIAIVGHNGSGKSTLLKLLLGRLKPNRGSIEKGDFKIGYFDQHREMLNDNKTILDTFCPDGGDIVDVMGKNMHVFAYMKSFLFPEEYMTKKLGVLSGGEKNRVALALLFTRKVDCLILDEPTNDLDIQTINILEEKLLNFSGALIFVSHDRYFIDKIATKLLIFKGNGVVEESFQEYSEYLLIEKNINELYEIEKNIKEKSVEVKVDVKENSSKKRTKLSYKDQRDLERLPDLIEELEAKIDEINSCLYNPECYEKKGLINVTDELKKVEAEYEKLSDRYLEVLEMEEELNG</sequence>
<feature type="coiled-coil region" evidence="3">
    <location>
        <begin position="619"/>
        <end position="646"/>
    </location>
</feature>
<dbReference type="GO" id="GO:0003677">
    <property type="term" value="F:DNA binding"/>
    <property type="evidence" value="ECO:0007669"/>
    <property type="project" value="InterPro"/>
</dbReference>
<protein>
    <submittedName>
        <fullName evidence="5">COG0488: ATPase components of ABC transporters with duplicated ATPase domains</fullName>
    </submittedName>
</protein>
<keyword evidence="1" id="KW-0547">Nucleotide-binding</keyword>
<dbReference type="SMART" id="SM00382">
    <property type="entry name" value="AAA"/>
    <property type="match status" value="2"/>
</dbReference>
<feature type="domain" description="ABC transporter" evidence="4">
    <location>
        <begin position="4"/>
        <end position="256"/>
    </location>
</feature>
<dbReference type="InterPro" id="IPR003439">
    <property type="entry name" value="ABC_transporter-like_ATP-bd"/>
</dbReference>
<organism evidence="5">
    <name type="scientific">hydrothermal vent metagenome</name>
    <dbReference type="NCBI Taxonomy" id="652676"/>
    <lineage>
        <taxon>unclassified sequences</taxon>
        <taxon>metagenomes</taxon>
        <taxon>ecological metagenomes</taxon>
    </lineage>
</organism>
<dbReference type="CDD" id="cd03221">
    <property type="entry name" value="ABCF_EF-3"/>
    <property type="match status" value="2"/>
</dbReference>
<dbReference type="InterPro" id="IPR037118">
    <property type="entry name" value="Val-tRNA_synth_C_sf"/>
</dbReference>
<dbReference type="InterPro" id="IPR027417">
    <property type="entry name" value="P-loop_NTPase"/>
</dbReference>
<dbReference type="InterPro" id="IPR017871">
    <property type="entry name" value="ABC_transporter-like_CS"/>
</dbReference>
<dbReference type="PROSITE" id="PS50893">
    <property type="entry name" value="ABC_TRANSPORTER_2"/>
    <property type="match status" value="2"/>
</dbReference>
<dbReference type="Gene3D" id="1.10.287.380">
    <property type="entry name" value="Valyl-tRNA synthetase, C-terminal domain"/>
    <property type="match status" value="1"/>
</dbReference>
<dbReference type="InterPro" id="IPR032781">
    <property type="entry name" value="ABC_tran_Xtn"/>
</dbReference>
<evidence type="ECO:0000256" key="1">
    <source>
        <dbReference type="ARBA" id="ARBA00022741"/>
    </source>
</evidence>
<dbReference type="InterPro" id="IPR032524">
    <property type="entry name" value="ABC_tran_C"/>
</dbReference>
<dbReference type="SUPFAM" id="SSF52540">
    <property type="entry name" value="P-loop containing nucleoside triphosphate hydrolases"/>
    <property type="match status" value="2"/>
</dbReference>